<protein>
    <submittedName>
        <fullName evidence="6">LysR family transcriptional regulator</fullName>
    </submittedName>
</protein>
<dbReference type="InterPro" id="IPR036390">
    <property type="entry name" value="WH_DNA-bd_sf"/>
</dbReference>
<dbReference type="PANTHER" id="PTHR30537:SF31">
    <property type="entry name" value="TRANSCRIPTIONAL REGULATOR, LYSR FAMILY"/>
    <property type="match status" value="1"/>
</dbReference>
<dbReference type="NCBIfam" id="NF011573">
    <property type="entry name" value="PRK14997.1"/>
    <property type="match status" value="1"/>
</dbReference>
<dbReference type="InterPro" id="IPR058163">
    <property type="entry name" value="LysR-type_TF_proteobact-type"/>
</dbReference>
<evidence type="ECO:0000256" key="4">
    <source>
        <dbReference type="ARBA" id="ARBA00023163"/>
    </source>
</evidence>
<dbReference type="AlphaFoldDB" id="A0A078LFP0"/>
<dbReference type="InterPro" id="IPR005119">
    <property type="entry name" value="LysR_subst-bd"/>
</dbReference>
<evidence type="ECO:0000313" key="9">
    <source>
        <dbReference type="Proteomes" id="UP000282299"/>
    </source>
</evidence>
<dbReference type="PROSITE" id="PS50931">
    <property type="entry name" value="HTH_LYSR"/>
    <property type="match status" value="1"/>
</dbReference>
<dbReference type="GO" id="GO:0006351">
    <property type="term" value="P:DNA-templated transcription"/>
    <property type="evidence" value="ECO:0007669"/>
    <property type="project" value="TreeGrafter"/>
</dbReference>
<reference evidence="9" key="2">
    <citation type="submission" date="2018-10" db="EMBL/GenBank/DDBJ databases">
        <title>FDA dAtabase for Regulatory Grade micrObial Sequences (FDA-ARGOS): Supporting development and validation of Infectious Disease Dx tests.</title>
        <authorList>
            <person name="Goldberg B."/>
            <person name="Campos J."/>
            <person name="Tallon L."/>
            <person name="Sadzewicz L."/>
            <person name="Zhao X."/>
            <person name="Vavikolanu K."/>
            <person name="Mehta A."/>
            <person name="Aluvathingal J."/>
            <person name="Nadendla S."/>
            <person name="Geyer C."/>
            <person name="Nandy P."/>
            <person name="Yan Y."/>
            <person name="Sichtig H."/>
        </authorList>
    </citation>
    <scope>NUCLEOTIDE SEQUENCE [LARGE SCALE GENOMIC DNA]</scope>
    <source>
        <strain evidence="9">FDAARGOS_526</strain>
    </source>
</reference>
<dbReference type="PATRIC" id="fig|545.12.peg.2050"/>
<dbReference type="GO" id="GO:0043565">
    <property type="term" value="F:sequence-specific DNA binding"/>
    <property type="evidence" value="ECO:0007669"/>
    <property type="project" value="TreeGrafter"/>
</dbReference>
<evidence type="ECO:0000313" key="6">
    <source>
        <dbReference type="EMBL" id="CDZ83901.1"/>
    </source>
</evidence>
<dbReference type="Pfam" id="PF00126">
    <property type="entry name" value="HTH_1"/>
    <property type="match status" value="1"/>
</dbReference>
<keyword evidence="4" id="KW-0804">Transcription</keyword>
<dbReference type="SUPFAM" id="SSF53850">
    <property type="entry name" value="Periplasmic binding protein-like II"/>
    <property type="match status" value="1"/>
</dbReference>
<feature type="domain" description="HTH lysR-type" evidence="5">
    <location>
        <begin position="4"/>
        <end position="61"/>
    </location>
</feature>
<dbReference type="PANTHER" id="PTHR30537">
    <property type="entry name" value="HTH-TYPE TRANSCRIPTIONAL REGULATOR"/>
    <property type="match status" value="1"/>
</dbReference>
<reference evidence="6" key="1">
    <citation type="submission" date="2014-06" db="EMBL/GenBank/DDBJ databases">
        <authorList>
            <person name="Urmite Genomes Urmite Genomes"/>
        </authorList>
    </citation>
    <scope>NUCLEOTIDE SEQUENCE</scope>
</reference>
<dbReference type="EMBL" id="JADVNV010000016">
    <property type="protein sequence ID" value="MBJ9870737.1"/>
    <property type="molecule type" value="Genomic_DNA"/>
</dbReference>
<dbReference type="Pfam" id="PF03466">
    <property type="entry name" value="LysR_substrate"/>
    <property type="match status" value="1"/>
</dbReference>
<accession>A0A078LFP0</accession>
<dbReference type="InterPro" id="IPR036388">
    <property type="entry name" value="WH-like_DNA-bd_sf"/>
</dbReference>
<evidence type="ECO:0000256" key="1">
    <source>
        <dbReference type="ARBA" id="ARBA00009437"/>
    </source>
</evidence>
<dbReference type="CDD" id="cd08473">
    <property type="entry name" value="PBP2_CrgA_like_4"/>
    <property type="match status" value="1"/>
</dbReference>
<sequence>MTKPDLNDFAWFVHVVEEGGFAAAGRALDEPKSKLSRRIAQLEERLGVRLIQRTTRQFNVTEVGQTFYEHCKAMLVEAQAAQDAIAALQVEPRGIVKLTCPVTLLHVHIGPMLAKFMARYPDVSLQLEATNRRVDVVGEGIDVAIRVRPRPFEDSDLVMRVLADRGHRLFASPTLVQRMGNPSSPAELHHWPGLSLASGKHIHRWELFGPQGARAEVHFTPRLITTDMLALREAAVAGVGLVQLPVLMVKDQLAAGELVALLEGWEPRREVIHAVFPSRRGLLPSVRALVDFLTEEYARMVED</sequence>
<dbReference type="Proteomes" id="UP000807555">
    <property type="component" value="Unassembled WGS sequence"/>
</dbReference>
<dbReference type="Proteomes" id="UP000282299">
    <property type="component" value="Unassembled WGS sequence"/>
</dbReference>
<dbReference type="GO" id="GO:0003700">
    <property type="term" value="F:DNA-binding transcription factor activity"/>
    <property type="evidence" value="ECO:0007669"/>
    <property type="project" value="InterPro"/>
</dbReference>
<reference evidence="8" key="3">
    <citation type="submission" date="2018-10" db="EMBL/GenBank/DDBJ databases">
        <title>FDA dAtabase for Regulatory Grade micrObial Sequences (FDA-ARGOS): Supporting development and validation of Infectious Disease Dx tests.</title>
        <authorList>
            <person name="Campos J."/>
            <person name="Goldberg B."/>
            <person name="Tallon L.J."/>
            <person name="Sadzewicz L."/>
            <person name="Zhao X."/>
            <person name="Vavikolanu K."/>
            <person name="Mehta A."/>
            <person name="Aluvathingal J."/>
            <person name="Nadendla S."/>
            <person name="Geyer C."/>
            <person name="Nandy P."/>
            <person name="Yan Y."/>
            <person name="Sichtig H."/>
        </authorList>
    </citation>
    <scope>NUCLEOTIDE SEQUENCE</scope>
    <source>
        <strain evidence="8">FDAARGOS_526</strain>
    </source>
</reference>
<evidence type="ECO:0000256" key="3">
    <source>
        <dbReference type="ARBA" id="ARBA00023125"/>
    </source>
</evidence>
<name>A0A078LFP0_CITKO</name>
<dbReference type="Gene3D" id="1.10.10.10">
    <property type="entry name" value="Winged helix-like DNA-binding domain superfamily/Winged helix DNA-binding domain"/>
    <property type="match status" value="1"/>
</dbReference>
<evidence type="ECO:0000313" key="7">
    <source>
        <dbReference type="EMBL" id="MBJ9870737.1"/>
    </source>
</evidence>
<gene>
    <name evidence="6" type="ORF">BN1086_02033</name>
    <name evidence="8" type="ORF">EGS84_18530</name>
    <name evidence="7" type="ORF">I5687_22605</name>
</gene>
<dbReference type="EMBL" id="LK931336">
    <property type="protein sequence ID" value="CDZ83901.1"/>
    <property type="molecule type" value="Genomic_DNA"/>
</dbReference>
<reference evidence="7" key="4">
    <citation type="submission" date="2020-11" db="EMBL/GenBank/DDBJ databases">
        <title>Enhanced detection system for hospital associated transmission using whole genome sequencing surveillance.</title>
        <authorList>
            <person name="Harrison L.H."/>
            <person name="Van Tyne D."/>
            <person name="Marsh J.W."/>
            <person name="Griffith M.P."/>
            <person name="Snyder D.J."/>
            <person name="Cooper V.S."/>
            <person name="Mustapha M."/>
        </authorList>
    </citation>
    <scope>NUCLEOTIDE SEQUENCE</scope>
    <source>
        <strain evidence="7">CB00014</strain>
    </source>
</reference>
<evidence type="ECO:0000313" key="8">
    <source>
        <dbReference type="EMBL" id="RSC18797.1"/>
    </source>
</evidence>
<organism evidence="6">
    <name type="scientific">Citrobacter koseri</name>
    <name type="common">Citrobacter diversus</name>
    <dbReference type="NCBI Taxonomy" id="545"/>
    <lineage>
        <taxon>Bacteria</taxon>
        <taxon>Pseudomonadati</taxon>
        <taxon>Pseudomonadota</taxon>
        <taxon>Gammaproteobacteria</taxon>
        <taxon>Enterobacterales</taxon>
        <taxon>Enterobacteriaceae</taxon>
        <taxon>Citrobacter</taxon>
    </lineage>
</organism>
<keyword evidence="3" id="KW-0238">DNA-binding</keyword>
<dbReference type="EMBL" id="RKIT01000002">
    <property type="protein sequence ID" value="RSC18797.1"/>
    <property type="molecule type" value="Genomic_DNA"/>
</dbReference>
<dbReference type="Gene3D" id="3.40.190.290">
    <property type="match status" value="1"/>
</dbReference>
<dbReference type="FunFam" id="1.10.10.10:FF:000001">
    <property type="entry name" value="LysR family transcriptional regulator"/>
    <property type="match status" value="1"/>
</dbReference>
<dbReference type="RefSeq" id="WP_058668952.1">
    <property type="nucleotide sequence ID" value="NZ_ABTEQQ020000001.1"/>
</dbReference>
<comment type="similarity">
    <text evidence="1">Belongs to the LysR transcriptional regulatory family.</text>
</comment>
<dbReference type="SUPFAM" id="SSF46785">
    <property type="entry name" value="Winged helix' DNA-binding domain"/>
    <property type="match status" value="1"/>
</dbReference>
<dbReference type="InterPro" id="IPR000847">
    <property type="entry name" value="LysR_HTH_N"/>
</dbReference>
<evidence type="ECO:0000259" key="5">
    <source>
        <dbReference type="PROSITE" id="PS50931"/>
    </source>
</evidence>
<proteinExistence type="inferred from homology"/>
<evidence type="ECO:0000256" key="2">
    <source>
        <dbReference type="ARBA" id="ARBA00023015"/>
    </source>
</evidence>
<keyword evidence="2" id="KW-0805">Transcription regulation</keyword>